<evidence type="ECO:0000256" key="4">
    <source>
        <dbReference type="ARBA" id="ARBA00022884"/>
    </source>
</evidence>
<dbReference type="GO" id="GO:0008168">
    <property type="term" value="F:methyltransferase activity"/>
    <property type="evidence" value="ECO:0007669"/>
    <property type="project" value="UniProtKB-KW"/>
</dbReference>
<evidence type="ECO:0000313" key="7">
    <source>
        <dbReference type="EMBL" id="WWR46875.1"/>
    </source>
</evidence>
<dbReference type="InterPro" id="IPR006027">
    <property type="entry name" value="NusB_RsmB_TIM44"/>
</dbReference>
<dbReference type="CDD" id="cd02440">
    <property type="entry name" value="AdoMet_MTases"/>
    <property type="match status" value="1"/>
</dbReference>
<comment type="caution">
    <text evidence="5">Lacks conserved residue(s) required for the propagation of feature annotation.</text>
</comment>
<keyword evidence="8" id="KW-1185">Reference proteome</keyword>
<keyword evidence="3 5" id="KW-0949">S-adenosyl-L-methionine</keyword>
<feature type="binding site" evidence="5">
    <location>
        <begin position="239"/>
        <end position="245"/>
    </location>
    <ligand>
        <name>S-adenosyl-L-methionine</name>
        <dbReference type="ChEBI" id="CHEBI:59789"/>
    </ligand>
</feature>
<dbReference type="PANTHER" id="PTHR22807">
    <property type="entry name" value="NOP2 YEAST -RELATED NOL1/NOP2/FMU SUN DOMAIN-CONTAINING"/>
    <property type="match status" value="1"/>
</dbReference>
<dbReference type="InterPro" id="IPR029063">
    <property type="entry name" value="SAM-dependent_MTases_sf"/>
</dbReference>
<organism evidence="7 8">
    <name type="scientific">Roseovarius phycicola</name>
    <dbReference type="NCBI Taxonomy" id="3080976"/>
    <lineage>
        <taxon>Bacteria</taxon>
        <taxon>Pseudomonadati</taxon>
        <taxon>Pseudomonadota</taxon>
        <taxon>Alphaproteobacteria</taxon>
        <taxon>Rhodobacterales</taxon>
        <taxon>Roseobacteraceae</taxon>
        <taxon>Roseovarius</taxon>
    </lineage>
</organism>
<dbReference type="InterPro" id="IPR023267">
    <property type="entry name" value="RCMT"/>
</dbReference>
<dbReference type="InterPro" id="IPR049560">
    <property type="entry name" value="MeTrfase_RsmB-F_NOP2_cat"/>
</dbReference>
<dbReference type="PROSITE" id="PS51686">
    <property type="entry name" value="SAM_MT_RSMB_NOP"/>
    <property type="match status" value="1"/>
</dbReference>
<dbReference type="InterPro" id="IPR035926">
    <property type="entry name" value="NusB-like_sf"/>
</dbReference>
<evidence type="ECO:0000256" key="5">
    <source>
        <dbReference type="PROSITE-ProRule" id="PRU01023"/>
    </source>
</evidence>
<feature type="active site" description="Nucleophile" evidence="5">
    <location>
        <position position="354"/>
    </location>
</feature>
<reference evidence="7 8" key="1">
    <citation type="submission" date="2023-10" db="EMBL/GenBank/DDBJ databases">
        <title>Roseovarius strain S88 nov., isolated from a marine algae.</title>
        <authorList>
            <person name="Lee M.W."/>
            <person name="Lee J.K."/>
            <person name="Kim J.M."/>
            <person name="Choi D.G."/>
            <person name="Baek J.H."/>
            <person name="Bayburt H."/>
            <person name="Jung J.J."/>
            <person name="Han D.M."/>
            <person name="Jeon C.O."/>
        </authorList>
    </citation>
    <scope>NUCLEOTIDE SEQUENCE [LARGE SCALE GENOMIC DNA]</scope>
    <source>
        <strain evidence="7 8">S88</strain>
    </source>
</reference>
<dbReference type="RefSeq" id="WP_338549721.1">
    <property type="nucleotide sequence ID" value="NZ_CP146069.1"/>
</dbReference>
<dbReference type="InterPro" id="IPR001678">
    <property type="entry name" value="MeTrfase_RsmB-F_NOP2_dom"/>
</dbReference>
<dbReference type="Pfam" id="PF01029">
    <property type="entry name" value="NusB"/>
    <property type="match status" value="1"/>
</dbReference>
<comment type="similarity">
    <text evidence="5">Belongs to the class I-like SAM-binding methyltransferase superfamily. RsmB/NOP family.</text>
</comment>
<accession>A0ABZ2HNJ8</accession>
<dbReference type="Proteomes" id="UP001364156">
    <property type="component" value="Chromosome"/>
</dbReference>
<name>A0ABZ2HNJ8_9RHOB</name>
<keyword evidence="2 5" id="KW-0808">Transferase</keyword>
<keyword evidence="4 5" id="KW-0694">RNA-binding</keyword>
<dbReference type="GO" id="GO:0032259">
    <property type="term" value="P:methylation"/>
    <property type="evidence" value="ECO:0007669"/>
    <property type="project" value="UniProtKB-KW"/>
</dbReference>
<dbReference type="Gene3D" id="3.40.50.150">
    <property type="entry name" value="Vaccinia Virus protein VP39"/>
    <property type="match status" value="1"/>
</dbReference>
<sequence>MTPRKPPSARGAAVALLDQVIGQGRMLSDSSGVLRDLKGSQRAEALRLATDTLRGLERADRLLSRVVRKKPPLHVRNALRLGTVELCLGGDAHGVVSDLVSHISTNNRYRHLKGLVNAVLRQMAEGAGRPWNDLRIPRMPRWLREPLAQAWGNGSVSAMEAAHFKGAPLDVTAKSDSARVAEMLGGTLLPTGSIRLTDFGQVSAQPGFETGEWWVQDAAAAIPVRALNPSPGMRALDMCAAPGGKTLQLAAAGAEVTAIDTSERRMDRVRENLERTNLSAELVIENVLAFDKSGYDLVLLDAPCSATGTIRRHPDLPYAKDGSEFGELIALQAKMLNHAVSLLAPGGRLMFCTCSLLPDEGEVQIEELLERREDLQTEPTVFDNLGIEPEWLTEEGGLRLRPDYWSDLGGMDGFYMACVTQRT</sequence>
<evidence type="ECO:0000256" key="3">
    <source>
        <dbReference type="ARBA" id="ARBA00022691"/>
    </source>
</evidence>
<dbReference type="PRINTS" id="PR02008">
    <property type="entry name" value="RCMTFAMILY"/>
</dbReference>
<dbReference type="SUPFAM" id="SSF53335">
    <property type="entry name" value="S-adenosyl-L-methionine-dependent methyltransferases"/>
    <property type="match status" value="1"/>
</dbReference>
<feature type="binding site" evidence="5">
    <location>
        <position position="301"/>
    </location>
    <ligand>
        <name>S-adenosyl-L-methionine</name>
        <dbReference type="ChEBI" id="CHEBI:59789"/>
    </ligand>
</feature>
<evidence type="ECO:0000256" key="1">
    <source>
        <dbReference type="ARBA" id="ARBA00022603"/>
    </source>
</evidence>
<dbReference type="PANTHER" id="PTHR22807:SF61">
    <property type="entry name" value="NOL1_NOP2_SUN FAMILY PROTEIN _ ANTITERMINATION NUSB DOMAIN-CONTAINING PROTEIN"/>
    <property type="match status" value="1"/>
</dbReference>
<keyword evidence="1 5" id="KW-0489">Methyltransferase</keyword>
<dbReference type="SUPFAM" id="SSF48013">
    <property type="entry name" value="NusB-like"/>
    <property type="match status" value="1"/>
</dbReference>
<dbReference type="Gene3D" id="1.10.940.10">
    <property type="entry name" value="NusB-like"/>
    <property type="match status" value="1"/>
</dbReference>
<proteinExistence type="inferred from homology"/>
<evidence type="ECO:0000256" key="2">
    <source>
        <dbReference type="ARBA" id="ARBA00022679"/>
    </source>
</evidence>
<dbReference type="Pfam" id="PF01189">
    <property type="entry name" value="Methyltr_RsmB-F"/>
    <property type="match status" value="1"/>
</dbReference>
<dbReference type="EMBL" id="CP146069">
    <property type="protein sequence ID" value="WWR46875.1"/>
    <property type="molecule type" value="Genomic_DNA"/>
</dbReference>
<feature type="binding site" evidence="5">
    <location>
        <position position="260"/>
    </location>
    <ligand>
        <name>S-adenosyl-L-methionine</name>
        <dbReference type="ChEBI" id="CHEBI:59789"/>
    </ligand>
</feature>
<protein>
    <submittedName>
        <fullName evidence="7">RsmB/NOP family class I SAM-dependent RNA methyltransferase</fullName>
        <ecNumber evidence="7">2.1.1.-</ecNumber>
    </submittedName>
</protein>
<feature type="domain" description="SAM-dependent MTase RsmB/NOP-type" evidence="6">
    <location>
        <begin position="131"/>
        <end position="422"/>
    </location>
</feature>
<evidence type="ECO:0000259" key="6">
    <source>
        <dbReference type="PROSITE" id="PS51686"/>
    </source>
</evidence>
<dbReference type="EC" id="2.1.1.-" evidence="7"/>
<gene>
    <name evidence="7" type="ORF">RZ517_01435</name>
</gene>
<evidence type="ECO:0000313" key="8">
    <source>
        <dbReference type="Proteomes" id="UP001364156"/>
    </source>
</evidence>